<organism evidence="1 2">
    <name type="scientific">Flammeovirga aprica JL-4</name>
    <dbReference type="NCBI Taxonomy" id="694437"/>
    <lineage>
        <taxon>Bacteria</taxon>
        <taxon>Pseudomonadati</taxon>
        <taxon>Bacteroidota</taxon>
        <taxon>Cytophagia</taxon>
        <taxon>Cytophagales</taxon>
        <taxon>Flammeovirgaceae</taxon>
        <taxon>Flammeovirga</taxon>
    </lineage>
</organism>
<evidence type="ECO:0000313" key="1">
    <source>
        <dbReference type="EMBL" id="NME69172.1"/>
    </source>
</evidence>
<comment type="caution">
    <text evidence="1">The sequence shown here is derived from an EMBL/GenBank/DDBJ whole genome shotgun (WGS) entry which is preliminary data.</text>
</comment>
<dbReference type="RefSeq" id="WP_169657457.1">
    <property type="nucleotide sequence ID" value="NZ_JABANE010000036.1"/>
</dbReference>
<dbReference type="AlphaFoldDB" id="A0A7X9RUX7"/>
<evidence type="ECO:0000313" key="2">
    <source>
        <dbReference type="Proteomes" id="UP000576082"/>
    </source>
</evidence>
<dbReference type="EMBL" id="JABANE010000036">
    <property type="protein sequence ID" value="NME69172.1"/>
    <property type="molecule type" value="Genomic_DNA"/>
</dbReference>
<keyword evidence="2" id="KW-1185">Reference proteome</keyword>
<name>A0A7X9RUX7_9BACT</name>
<sequence length="570" mass="66376">MSLTLTRKLEGELSPKESDLLDTVLKIATNGGTVADLKEVDSRVSVIKDLKLQKGIKSVSAELQNELDQGSLLHSLAHKNKMDARKRRVVKFLEGDQEIADLYIKNLTSGDRDEMEDTILDLSKRIPEDKNIENEEICNLIKGLVAKRTLVGILKRYSMECLVTNVADGPAFLMNLMLEETYPYALQKMVEYGKDDEIIFEKIYNELINNELEFSSVLFEAFKIKIQHKHILSSSVINILKYVYLKELHRKSDCIELFINSDNPVFFNEVLDYYHSAELYLYKKCDLMSYFIKVFNPNEESSFQFLDEIKSISTENPDSGLELFCQLYTKKEDEALLIEILELIKNAETNAYYKLAKQINQLKINNIKDYILLNWSDEANRDLFLKELLNVAIPFEEIIKDLDHFNVYNGQFEEDFIAKNEDSFLKYGFQKKAHYLIEELPNYSVIGEKHGDPRLDYSYPISRILSLAEQDIKFEMICDLAYEIDEDDYIFIVLIEVNDKMFMSILRSGYLQEYYNLYSVLEVCNTVLKQFSISKTFFRLPTDGDTPILYADRNGFNEFTRKYELSRLAL</sequence>
<proteinExistence type="predicted"/>
<reference evidence="1 2" key="1">
    <citation type="submission" date="2020-04" db="EMBL/GenBank/DDBJ databases">
        <title>Flammeovirga sp. SR4, a novel species isolated from seawater.</title>
        <authorList>
            <person name="Wang X."/>
        </authorList>
    </citation>
    <scope>NUCLEOTIDE SEQUENCE [LARGE SCALE GENOMIC DNA]</scope>
    <source>
        <strain evidence="1 2">ATCC 23126</strain>
    </source>
</reference>
<accession>A0A7X9RUX7</accession>
<protein>
    <submittedName>
        <fullName evidence="1">Uncharacterized protein</fullName>
    </submittedName>
</protein>
<gene>
    <name evidence="1" type="ORF">HHU12_14445</name>
</gene>
<dbReference type="Proteomes" id="UP000576082">
    <property type="component" value="Unassembled WGS sequence"/>
</dbReference>